<sequence>MCLGDELDKSLKNTFRGGGPRAHSLGGRGKRSGVPLGCRPHHRENLSAVPLAASHLPPILKGCRKWVRCGGLAHPRGSIVDPMVRKERKGNVPPREGHRLEVGCGGPTGRKGRGLPVGRAALQLGAASVSLVMTHPATHAPCWRG</sequence>
<gene>
    <name evidence="2" type="ORF">GWK47_017446</name>
</gene>
<organism evidence="2 3">
    <name type="scientific">Chionoecetes opilio</name>
    <name type="common">Atlantic snow crab</name>
    <name type="synonym">Cancer opilio</name>
    <dbReference type="NCBI Taxonomy" id="41210"/>
    <lineage>
        <taxon>Eukaryota</taxon>
        <taxon>Metazoa</taxon>
        <taxon>Ecdysozoa</taxon>
        <taxon>Arthropoda</taxon>
        <taxon>Crustacea</taxon>
        <taxon>Multicrustacea</taxon>
        <taxon>Malacostraca</taxon>
        <taxon>Eumalacostraca</taxon>
        <taxon>Eucarida</taxon>
        <taxon>Decapoda</taxon>
        <taxon>Pleocyemata</taxon>
        <taxon>Brachyura</taxon>
        <taxon>Eubrachyura</taxon>
        <taxon>Majoidea</taxon>
        <taxon>Majidae</taxon>
        <taxon>Chionoecetes</taxon>
    </lineage>
</organism>
<keyword evidence="3" id="KW-1185">Reference proteome</keyword>
<dbReference type="AlphaFoldDB" id="A0A8J4XVX4"/>
<evidence type="ECO:0000256" key="1">
    <source>
        <dbReference type="SAM" id="MobiDB-lite"/>
    </source>
</evidence>
<evidence type="ECO:0000313" key="3">
    <source>
        <dbReference type="Proteomes" id="UP000770661"/>
    </source>
</evidence>
<reference evidence="2" key="1">
    <citation type="submission" date="2020-07" db="EMBL/GenBank/DDBJ databases">
        <title>The High-quality genome of the commercially important snow crab, Chionoecetes opilio.</title>
        <authorList>
            <person name="Jeong J.-H."/>
            <person name="Ryu S."/>
        </authorList>
    </citation>
    <scope>NUCLEOTIDE SEQUENCE</scope>
    <source>
        <strain evidence="2">MADBK_172401_WGS</strain>
        <tissue evidence="2">Digestive gland</tissue>
    </source>
</reference>
<evidence type="ECO:0000313" key="2">
    <source>
        <dbReference type="EMBL" id="KAG0712871.1"/>
    </source>
</evidence>
<name>A0A8J4XVX4_CHIOP</name>
<comment type="caution">
    <text evidence="2">The sequence shown here is derived from an EMBL/GenBank/DDBJ whole genome shotgun (WGS) entry which is preliminary data.</text>
</comment>
<dbReference type="Proteomes" id="UP000770661">
    <property type="component" value="Unassembled WGS sequence"/>
</dbReference>
<proteinExistence type="predicted"/>
<protein>
    <submittedName>
        <fullName evidence="2">Uncharacterized protein</fullName>
    </submittedName>
</protein>
<feature type="region of interest" description="Disordered" evidence="1">
    <location>
        <begin position="12"/>
        <end position="39"/>
    </location>
</feature>
<accession>A0A8J4XVX4</accession>
<dbReference type="EMBL" id="JACEEZ010022018">
    <property type="protein sequence ID" value="KAG0712871.1"/>
    <property type="molecule type" value="Genomic_DNA"/>
</dbReference>